<proteinExistence type="inferred from homology"/>
<dbReference type="PANTHER" id="PTHR30622:SF4">
    <property type="entry name" value="UNDECAPRENYL-DIPHOSPHATASE"/>
    <property type="match status" value="1"/>
</dbReference>
<evidence type="ECO:0000256" key="9">
    <source>
        <dbReference type="ARBA" id="ARBA00023136"/>
    </source>
</evidence>
<keyword evidence="5 14" id="KW-1003">Cell membrane</keyword>
<dbReference type="HAMAP" id="MF_01006">
    <property type="entry name" value="Undec_diphosphatase"/>
    <property type="match status" value="1"/>
</dbReference>
<dbReference type="GO" id="GO:0005886">
    <property type="term" value="C:plasma membrane"/>
    <property type="evidence" value="ECO:0007669"/>
    <property type="project" value="UniProtKB-SubCell"/>
</dbReference>
<evidence type="ECO:0000256" key="7">
    <source>
        <dbReference type="ARBA" id="ARBA00022801"/>
    </source>
</evidence>
<evidence type="ECO:0000256" key="11">
    <source>
        <dbReference type="ARBA" id="ARBA00032707"/>
    </source>
</evidence>
<dbReference type="GO" id="GO:0009252">
    <property type="term" value="P:peptidoglycan biosynthetic process"/>
    <property type="evidence" value="ECO:0007669"/>
    <property type="project" value="UniProtKB-KW"/>
</dbReference>
<keyword evidence="9 14" id="KW-0472">Membrane</keyword>
<dbReference type="EMBL" id="JAUORK010000010">
    <property type="protein sequence ID" value="MDO6672295.1"/>
    <property type="molecule type" value="Genomic_DNA"/>
</dbReference>
<keyword evidence="10 14" id="KW-0046">Antibiotic resistance</keyword>
<comment type="function">
    <text evidence="14">Catalyzes the dephosphorylation of undecaprenyl diphosphate (UPP). Confers resistance to bacitracin.</text>
</comment>
<gene>
    <name evidence="14" type="primary">uppP</name>
    <name evidence="15" type="ORF">Q4535_09210</name>
</gene>
<accession>A0AAP4TZ12</accession>
<dbReference type="NCBIfam" id="NF001393">
    <property type="entry name" value="PRK00281.2-4"/>
    <property type="match status" value="1"/>
</dbReference>
<dbReference type="RefSeq" id="WP_054556849.1">
    <property type="nucleotide sequence ID" value="NZ_CANLSP010000007.1"/>
</dbReference>
<comment type="miscellaneous">
    <text evidence="14">Bacitracin is thought to be involved in the inhibition of peptidoglycan synthesis by sequestering undecaprenyl diphosphate, thereby reducing the pool of lipid carrier available.</text>
</comment>
<keyword evidence="8 14" id="KW-1133">Transmembrane helix</keyword>
<keyword evidence="6 14" id="KW-0812">Transmembrane</keyword>
<dbReference type="Proteomes" id="UP001170481">
    <property type="component" value="Unassembled WGS sequence"/>
</dbReference>
<evidence type="ECO:0000256" key="8">
    <source>
        <dbReference type="ARBA" id="ARBA00022989"/>
    </source>
</evidence>
<evidence type="ECO:0000256" key="14">
    <source>
        <dbReference type="HAMAP-Rule" id="MF_01006"/>
    </source>
</evidence>
<feature type="transmembrane region" description="Helical" evidence="14">
    <location>
        <begin position="221"/>
        <end position="243"/>
    </location>
</feature>
<feature type="transmembrane region" description="Helical" evidence="14">
    <location>
        <begin position="90"/>
        <end position="109"/>
    </location>
</feature>
<evidence type="ECO:0000256" key="13">
    <source>
        <dbReference type="ARBA" id="ARBA00047594"/>
    </source>
</evidence>
<keyword evidence="14" id="KW-0573">Peptidoglycan synthesis</keyword>
<evidence type="ECO:0000256" key="5">
    <source>
        <dbReference type="ARBA" id="ARBA00022475"/>
    </source>
</evidence>
<dbReference type="InterPro" id="IPR003824">
    <property type="entry name" value="UppP"/>
</dbReference>
<dbReference type="GO" id="GO:0071555">
    <property type="term" value="P:cell wall organization"/>
    <property type="evidence" value="ECO:0007669"/>
    <property type="project" value="UniProtKB-KW"/>
</dbReference>
<comment type="similarity">
    <text evidence="2 14">Belongs to the UppP family.</text>
</comment>
<evidence type="ECO:0000256" key="2">
    <source>
        <dbReference type="ARBA" id="ARBA00010621"/>
    </source>
</evidence>
<dbReference type="PANTHER" id="PTHR30622">
    <property type="entry name" value="UNDECAPRENYL-DIPHOSPHATASE"/>
    <property type="match status" value="1"/>
</dbReference>
<comment type="catalytic activity">
    <reaction evidence="13 14">
        <text>di-trans,octa-cis-undecaprenyl diphosphate + H2O = di-trans,octa-cis-undecaprenyl phosphate + phosphate + H(+)</text>
        <dbReference type="Rhea" id="RHEA:28094"/>
        <dbReference type="ChEBI" id="CHEBI:15377"/>
        <dbReference type="ChEBI" id="CHEBI:15378"/>
        <dbReference type="ChEBI" id="CHEBI:43474"/>
        <dbReference type="ChEBI" id="CHEBI:58405"/>
        <dbReference type="ChEBI" id="CHEBI:60392"/>
        <dbReference type="EC" id="3.6.1.27"/>
    </reaction>
</comment>
<dbReference type="GO" id="GO:0008360">
    <property type="term" value="P:regulation of cell shape"/>
    <property type="evidence" value="ECO:0007669"/>
    <property type="project" value="UniProtKB-KW"/>
</dbReference>
<feature type="transmembrane region" description="Helical" evidence="14">
    <location>
        <begin position="115"/>
        <end position="134"/>
    </location>
</feature>
<comment type="caution">
    <text evidence="15">The sequence shown here is derived from an EMBL/GenBank/DDBJ whole genome shotgun (WGS) entry which is preliminary data.</text>
</comment>
<feature type="transmembrane region" description="Helical" evidence="14">
    <location>
        <begin position="40"/>
        <end position="59"/>
    </location>
</feature>
<evidence type="ECO:0000256" key="4">
    <source>
        <dbReference type="ARBA" id="ARBA00021581"/>
    </source>
</evidence>
<keyword evidence="14" id="KW-0961">Cell wall biogenesis/degradation</keyword>
<dbReference type="Pfam" id="PF02673">
    <property type="entry name" value="BacA"/>
    <property type="match status" value="1"/>
</dbReference>
<evidence type="ECO:0000256" key="3">
    <source>
        <dbReference type="ARBA" id="ARBA00012374"/>
    </source>
</evidence>
<evidence type="ECO:0000256" key="6">
    <source>
        <dbReference type="ARBA" id="ARBA00022692"/>
    </source>
</evidence>
<reference evidence="15" key="1">
    <citation type="submission" date="2023-07" db="EMBL/GenBank/DDBJ databases">
        <title>Genome content predicts the carbon catabolic preferences of heterotrophic bacteria.</title>
        <authorList>
            <person name="Gralka M."/>
        </authorList>
    </citation>
    <scope>NUCLEOTIDE SEQUENCE</scope>
    <source>
        <strain evidence="15">C2R13</strain>
    </source>
</reference>
<evidence type="ECO:0000256" key="12">
    <source>
        <dbReference type="ARBA" id="ARBA00032932"/>
    </source>
</evidence>
<sequence length="272" mass="28732">MELMHVVALAVIQGLTEFLPISSSAHLILPSQVFGWPDQGLAFDVAVHVGTLLAVVMAFRKDVANILAGWFGQFSGGGTLAARQTEDSRLGWAVLLATLPAVIFGGLLGDVVETAGRSIAVIGTTTIVFGLLLWWADVKGARTRDLATLTLKGALIIGLFQALALIPGTSRSGITITAALLLGFERQSAARFSFLLSIPLIVAAGLLKGLELIETGSEAQLFDVALGVVLSFVSALVCIKLFLKAIDSIGMLPFVIYRLLLGMMLFGMLLLL</sequence>
<feature type="transmembrane region" description="Helical" evidence="14">
    <location>
        <begin position="249"/>
        <end position="271"/>
    </location>
</feature>
<protein>
    <recommendedName>
        <fullName evidence="4 14">Undecaprenyl-diphosphatase</fullName>
        <ecNumber evidence="3 14">3.6.1.27</ecNumber>
    </recommendedName>
    <alternativeName>
        <fullName evidence="12 14">Bacitracin resistance protein</fullName>
    </alternativeName>
    <alternativeName>
        <fullName evidence="11 14">Undecaprenyl pyrophosphate phosphatase</fullName>
    </alternativeName>
</protein>
<dbReference type="GO" id="GO:0046677">
    <property type="term" value="P:response to antibiotic"/>
    <property type="evidence" value="ECO:0007669"/>
    <property type="project" value="UniProtKB-UniRule"/>
</dbReference>
<evidence type="ECO:0000313" key="16">
    <source>
        <dbReference type="Proteomes" id="UP001170481"/>
    </source>
</evidence>
<dbReference type="NCBIfam" id="TIGR00753">
    <property type="entry name" value="undec_PP_bacA"/>
    <property type="match status" value="1"/>
</dbReference>
<keyword evidence="14" id="KW-0133">Cell shape</keyword>
<name>A0AAP4TZ12_9GAMM</name>
<dbReference type="GO" id="GO:0050380">
    <property type="term" value="F:undecaprenyl-diphosphatase activity"/>
    <property type="evidence" value="ECO:0007669"/>
    <property type="project" value="UniProtKB-UniRule"/>
</dbReference>
<evidence type="ECO:0000256" key="10">
    <source>
        <dbReference type="ARBA" id="ARBA00023251"/>
    </source>
</evidence>
<feature type="transmembrane region" description="Helical" evidence="14">
    <location>
        <begin position="189"/>
        <end position="209"/>
    </location>
</feature>
<evidence type="ECO:0000313" key="15">
    <source>
        <dbReference type="EMBL" id="MDO6672295.1"/>
    </source>
</evidence>
<organism evidence="15 16">
    <name type="scientific">Cobetia amphilecti</name>
    <dbReference type="NCBI Taxonomy" id="1055104"/>
    <lineage>
        <taxon>Bacteria</taxon>
        <taxon>Pseudomonadati</taxon>
        <taxon>Pseudomonadota</taxon>
        <taxon>Gammaproteobacteria</taxon>
        <taxon>Oceanospirillales</taxon>
        <taxon>Halomonadaceae</taxon>
        <taxon>Cobetia</taxon>
    </lineage>
</organism>
<dbReference type="EC" id="3.6.1.27" evidence="3 14"/>
<feature type="transmembrane region" description="Helical" evidence="14">
    <location>
        <begin position="146"/>
        <end position="169"/>
    </location>
</feature>
<comment type="subcellular location">
    <subcellularLocation>
        <location evidence="1 14">Cell membrane</location>
        <topology evidence="1 14">Multi-pass membrane protein</topology>
    </subcellularLocation>
</comment>
<dbReference type="AlphaFoldDB" id="A0AAP4TZ12"/>
<keyword evidence="7 14" id="KW-0378">Hydrolase</keyword>
<evidence type="ECO:0000256" key="1">
    <source>
        <dbReference type="ARBA" id="ARBA00004651"/>
    </source>
</evidence>